<dbReference type="EMBL" id="CAXDID020000053">
    <property type="protein sequence ID" value="CAL6005976.1"/>
    <property type="molecule type" value="Genomic_DNA"/>
</dbReference>
<dbReference type="PROSITE" id="PS00991">
    <property type="entry name" value="CLAT_ADAPTOR_M_2"/>
    <property type="match status" value="1"/>
</dbReference>
<dbReference type="GO" id="GO:0012505">
    <property type="term" value="C:endomembrane system"/>
    <property type="evidence" value="ECO:0007669"/>
    <property type="project" value="UniProtKB-SubCell"/>
</dbReference>
<feature type="domain" description="MHD" evidence="6">
    <location>
        <begin position="178"/>
        <end position="451"/>
    </location>
</feature>
<dbReference type="InterPro" id="IPR036168">
    <property type="entry name" value="AP2_Mu_C_sf"/>
</dbReference>
<evidence type="ECO:0000313" key="9">
    <source>
        <dbReference type="Proteomes" id="UP001642409"/>
    </source>
</evidence>
<dbReference type="InterPro" id="IPR050431">
    <property type="entry name" value="Adaptor_comp_med_subunit"/>
</dbReference>
<keyword evidence="9" id="KW-1185">Reference proteome</keyword>
<evidence type="ECO:0000256" key="2">
    <source>
        <dbReference type="ARBA" id="ARBA00022448"/>
    </source>
</evidence>
<dbReference type="PIRSF" id="PIRSF005992">
    <property type="entry name" value="Clathrin_mu"/>
    <property type="match status" value="1"/>
</dbReference>
<dbReference type="PRINTS" id="PR00314">
    <property type="entry name" value="CLATHRINADPT"/>
</dbReference>
<dbReference type="InterPro" id="IPR018240">
    <property type="entry name" value="Clathrin_mu_CS"/>
</dbReference>
<evidence type="ECO:0000313" key="8">
    <source>
        <dbReference type="EMBL" id="CAL6005976.1"/>
    </source>
</evidence>
<dbReference type="PROSITE" id="PS00990">
    <property type="entry name" value="CLAT_ADAPTOR_M_1"/>
    <property type="match status" value="1"/>
</dbReference>
<evidence type="ECO:0000313" key="7">
    <source>
        <dbReference type="EMBL" id="CAI9916528.1"/>
    </source>
</evidence>
<dbReference type="GO" id="GO:0016192">
    <property type="term" value="P:vesicle-mediated transport"/>
    <property type="evidence" value="ECO:0007669"/>
    <property type="project" value="InterPro"/>
</dbReference>
<reference evidence="8 9" key="2">
    <citation type="submission" date="2024-07" db="EMBL/GenBank/DDBJ databases">
        <authorList>
            <person name="Akdeniz Z."/>
        </authorList>
    </citation>
    <scope>NUCLEOTIDE SEQUENCE [LARGE SCALE GENOMIC DNA]</scope>
</reference>
<dbReference type="PANTHER" id="PTHR10529">
    <property type="entry name" value="AP COMPLEX SUBUNIT MU"/>
    <property type="match status" value="1"/>
</dbReference>
<keyword evidence="4" id="KW-0472">Membrane</keyword>
<dbReference type="InterPro" id="IPR001392">
    <property type="entry name" value="Clathrin_mu"/>
</dbReference>
<keyword evidence="3 5" id="KW-0653">Protein transport</keyword>
<dbReference type="CDD" id="cd09250">
    <property type="entry name" value="AP-1_Mu1_Cterm"/>
    <property type="match status" value="1"/>
</dbReference>
<dbReference type="PROSITE" id="PS51072">
    <property type="entry name" value="MHD"/>
    <property type="match status" value="1"/>
</dbReference>
<gene>
    <name evidence="8" type="ORF">HINF_LOCUS19902</name>
    <name evidence="7" type="ORF">HINF_LOCUS4173</name>
</gene>
<keyword evidence="2 5" id="KW-0813">Transport</keyword>
<organism evidence="7">
    <name type="scientific">Hexamita inflata</name>
    <dbReference type="NCBI Taxonomy" id="28002"/>
    <lineage>
        <taxon>Eukaryota</taxon>
        <taxon>Metamonada</taxon>
        <taxon>Diplomonadida</taxon>
        <taxon>Hexamitidae</taxon>
        <taxon>Hexamitinae</taxon>
        <taxon>Hexamita</taxon>
    </lineage>
</organism>
<name>A0AA86TLK1_9EUKA</name>
<dbReference type="Proteomes" id="UP001642409">
    <property type="component" value="Unassembled WGS sequence"/>
</dbReference>
<dbReference type="EMBL" id="CATOUU010000108">
    <property type="protein sequence ID" value="CAI9916528.1"/>
    <property type="molecule type" value="Genomic_DNA"/>
</dbReference>
<evidence type="ECO:0000256" key="4">
    <source>
        <dbReference type="ARBA" id="ARBA00023136"/>
    </source>
</evidence>
<dbReference type="SUPFAM" id="SSF49447">
    <property type="entry name" value="Second domain of Mu2 adaptin subunit (ap50) of ap2 adaptor"/>
    <property type="match status" value="1"/>
</dbReference>
<sequence length="451" mass="51653">MISSCFVLNPRGETLALRQYRNDLPKEYLEVFINRAVFQEEMEGTFVPPIFEADGLVYAHIQHYSLHYGCVTSQDANMFILIEYLNQLAKVFDSYFEKATEDNLMENVNLVYELLDETMDYGYPQTLEPDVLKAFIQSGQVATLMDLIMKKKQQRVQQAPPAVTGMVSWRKEGVKYRVNEVYLDVVEQVDAISTLEGRILSQQIKGAFRMRSQLSGQPNLKLGLNDRVRFEQAFGQHLQAQQPEFSLENKPKEEQLIELEDIKLHQCVRLTQFETDKTISFIPPDGSFDLLSYRINQPHKKPVISVNIQEVNNKNGLQFNLVLNTNYKESTIAKEITVYVPVPIDADTPVFKCQQGDAKYKPQMQAMEWVLKSVPGKASIKLTASFGLPLCRVLSEEITAYTKKPITVKFEIPYFSLSGVCVKYLKIHDKSGYEATPWVRYLASGVITIRR</sequence>
<evidence type="ECO:0000256" key="5">
    <source>
        <dbReference type="PIRNR" id="PIRNR005992"/>
    </source>
</evidence>
<comment type="subcellular location">
    <subcellularLocation>
        <location evidence="1">Endomembrane system</location>
    </subcellularLocation>
</comment>
<reference evidence="7" key="1">
    <citation type="submission" date="2023-06" db="EMBL/GenBank/DDBJ databases">
        <authorList>
            <person name="Kurt Z."/>
        </authorList>
    </citation>
    <scope>NUCLEOTIDE SEQUENCE</scope>
</reference>
<dbReference type="InterPro" id="IPR028565">
    <property type="entry name" value="MHD"/>
</dbReference>
<dbReference type="SUPFAM" id="SSF64356">
    <property type="entry name" value="SNARE-like"/>
    <property type="match status" value="1"/>
</dbReference>
<proteinExistence type="inferred from homology"/>
<comment type="similarity">
    <text evidence="5">Belongs to the adaptor complexes medium subunit family.</text>
</comment>
<evidence type="ECO:0000256" key="3">
    <source>
        <dbReference type="ARBA" id="ARBA00022927"/>
    </source>
</evidence>
<dbReference type="Gene3D" id="2.60.40.1170">
    <property type="entry name" value="Mu homology domain, subdomain B"/>
    <property type="match status" value="2"/>
</dbReference>
<protein>
    <submittedName>
        <fullName evidence="7">Adaptin</fullName>
    </submittedName>
</protein>
<evidence type="ECO:0000259" key="6">
    <source>
        <dbReference type="PROSITE" id="PS51072"/>
    </source>
</evidence>
<dbReference type="Pfam" id="PF00928">
    <property type="entry name" value="Adap_comp_sub"/>
    <property type="match status" value="1"/>
</dbReference>
<dbReference type="GO" id="GO:0030131">
    <property type="term" value="C:clathrin adaptor complex"/>
    <property type="evidence" value="ECO:0007669"/>
    <property type="project" value="UniProtKB-UniRule"/>
</dbReference>
<dbReference type="Gene3D" id="3.30.450.60">
    <property type="match status" value="1"/>
</dbReference>
<comment type="caution">
    <text evidence="7">The sequence shown here is derived from an EMBL/GenBank/DDBJ whole genome shotgun (WGS) entry which is preliminary data.</text>
</comment>
<accession>A0AA86TLK1</accession>
<evidence type="ECO:0000256" key="1">
    <source>
        <dbReference type="ARBA" id="ARBA00004308"/>
    </source>
</evidence>
<dbReference type="AlphaFoldDB" id="A0AA86TLK1"/>
<dbReference type="GO" id="GO:0006886">
    <property type="term" value="P:intracellular protein transport"/>
    <property type="evidence" value="ECO:0007669"/>
    <property type="project" value="UniProtKB-UniRule"/>
</dbReference>
<dbReference type="InterPro" id="IPR011012">
    <property type="entry name" value="Longin-like_dom_sf"/>
</dbReference>
<dbReference type="FunFam" id="3.30.450.60:FF:000002">
    <property type="entry name" value="AP-2 complex subunit mu, putative"/>
    <property type="match status" value="1"/>
</dbReference>